<dbReference type="Proteomes" id="UP000822688">
    <property type="component" value="Chromosome V"/>
</dbReference>
<reference evidence="1" key="1">
    <citation type="submission" date="2020-06" db="EMBL/GenBank/DDBJ databases">
        <title>WGS assembly of Ceratodon purpureus strain R40.</title>
        <authorList>
            <person name="Carey S.B."/>
            <person name="Jenkins J."/>
            <person name="Shu S."/>
            <person name="Lovell J.T."/>
            <person name="Sreedasyam A."/>
            <person name="Maumus F."/>
            <person name="Tiley G.P."/>
            <person name="Fernandez-Pozo N."/>
            <person name="Barry K."/>
            <person name="Chen C."/>
            <person name="Wang M."/>
            <person name="Lipzen A."/>
            <person name="Daum C."/>
            <person name="Saski C.A."/>
            <person name="Payton A.C."/>
            <person name="Mcbreen J.C."/>
            <person name="Conrad R.E."/>
            <person name="Kollar L.M."/>
            <person name="Olsson S."/>
            <person name="Huttunen S."/>
            <person name="Landis J.B."/>
            <person name="Wickett N.J."/>
            <person name="Johnson M.G."/>
            <person name="Rensing S.A."/>
            <person name="Grimwood J."/>
            <person name="Schmutz J."/>
            <person name="Mcdaniel S.F."/>
        </authorList>
    </citation>
    <scope>NUCLEOTIDE SEQUENCE</scope>
    <source>
        <strain evidence="1">R40</strain>
    </source>
</reference>
<protein>
    <submittedName>
        <fullName evidence="1">Uncharacterized protein</fullName>
    </submittedName>
</protein>
<comment type="caution">
    <text evidence="1">The sequence shown here is derived from an EMBL/GenBank/DDBJ whole genome shotgun (WGS) entry which is preliminary data.</text>
</comment>
<keyword evidence="2" id="KW-1185">Reference proteome</keyword>
<evidence type="ECO:0000313" key="2">
    <source>
        <dbReference type="Proteomes" id="UP000822688"/>
    </source>
</evidence>
<organism evidence="1 2">
    <name type="scientific">Ceratodon purpureus</name>
    <name type="common">Fire moss</name>
    <name type="synonym">Dicranum purpureum</name>
    <dbReference type="NCBI Taxonomy" id="3225"/>
    <lineage>
        <taxon>Eukaryota</taxon>
        <taxon>Viridiplantae</taxon>
        <taxon>Streptophyta</taxon>
        <taxon>Embryophyta</taxon>
        <taxon>Bryophyta</taxon>
        <taxon>Bryophytina</taxon>
        <taxon>Bryopsida</taxon>
        <taxon>Dicranidae</taxon>
        <taxon>Pseudoditrichales</taxon>
        <taxon>Ditrichaceae</taxon>
        <taxon>Ceratodon</taxon>
    </lineage>
</organism>
<sequence>MWLGVGGWQILARDRLVGSYQVKPKMNRLKQTLALMASTSVALVVLLPAQRDMDTVMYSPSRNGSEAIAAGRKPSSKKVDILNFPAEVMYDDDMVQTVGRRIVQIGTIEH</sequence>
<name>A0A8T0HLH8_CERPU</name>
<evidence type="ECO:0000313" key="1">
    <source>
        <dbReference type="EMBL" id="KAG0571669.1"/>
    </source>
</evidence>
<proteinExistence type="predicted"/>
<accession>A0A8T0HLH8</accession>
<dbReference type="AlphaFoldDB" id="A0A8T0HLH8"/>
<gene>
    <name evidence="1" type="ORF">KC19_VG032500</name>
</gene>
<dbReference type="EMBL" id="CM026426">
    <property type="protein sequence ID" value="KAG0571669.1"/>
    <property type="molecule type" value="Genomic_DNA"/>
</dbReference>